<dbReference type="Gene3D" id="3.40.50.300">
    <property type="entry name" value="P-loop containing nucleotide triphosphate hydrolases"/>
    <property type="match status" value="1"/>
</dbReference>
<dbReference type="HAMAP" id="MF_01454">
    <property type="entry name" value="GTPase_Obg"/>
    <property type="match status" value="1"/>
</dbReference>
<dbReference type="AlphaFoldDB" id="A0A1B7K609"/>
<dbReference type="EMBL" id="LXEU01000015">
    <property type="protein sequence ID" value="OAT55618.1"/>
    <property type="molecule type" value="Genomic_DNA"/>
</dbReference>
<feature type="binding site" evidence="10">
    <location>
        <position position="193"/>
    </location>
    <ligand>
        <name>Mg(2+)</name>
        <dbReference type="ChEBI" id="CHEBI:18420"/>
    </ligand>
</feature>
<comment type="cofactor">
    <cofactor evidence="1 10">
        <name>Mg(2+)</name>
        <dbReference type="ChEBI" id="CHEBI:18420"/>
    </cofactor>
</comment>
<feature type="binding site" evidence="10">
    <location>
        <begin position="191"/>
        <end position="195"/>
    </location>
    <ligand>
        <name>GTP</name>
        <dbReference type="ChEBI" id="CHEBI:37565"/>
    </ligand>
</feature>
<evidence type="ECO:0000256" key="7">
    <source>
        <dbReference type="ARBA" id="ARBA00022801"/>
    </source>
</evidence>
<evidence type="ECO:0000256" key="4">
    <source>
        <dbReference type="ARBA" id="ARBA00022490"/>
    </source>
</evidence>
<feature type="binding site" evidence="10">
    <location>
        <position position="173"/>
    </location>
    <ligand>
        <name>Mg(2+)</name>
        <dbReference type="ChEBI" id="CHEBI:18420"/>
    </ligand>
</feature>
<dbReference type="RefSeq" id="WP_064541901.1">
    <property type="nucleotide sequence ID" value="NZ_LXEU01000015.1"/>
</dbReference>
<dbReference type="InterPro" id="IPR006169">
    <property type="entry name" value="GTP1_OBG_dom"/>
</dbReference>
<feature type="domain" description="Obg" evidence="12">
    <location>
        <begin position="1"/>
        <end position="159"/>
    </location>
</feature>
<dbReference type="NCBIfam" id="NF008956">
    <property type="entry name" value="PRK12299.1"/>
    <property type="match status" value="1"/>
</dbReference>
<dbReference type="InterPro" id="IPR014100">
    <property type="entry name" value="GTP-bd_Obg/CgtA"/>
</dbReference>
<dbReference type="InterPro" id="IPR006073">
    <property type="entry name" value="GTP-bd"/>
</dbReference>
<evidence type="ECO:0000256" key="2">
    <source>
        <dbReference type="ARBA" id="ARBA00004496"/>
    </source>
</evidence>
<protein>
    <recommendedName>
        <fullName evidence="10">GTPase Obg</fullName>
        <ecNumber evidence="10">3.6.5.-</ecNumber>
    </recommendedName>
    <alternativeName>
        <fullName evidence="10">GTP-binding protein Obg</fullName>
    </alternativeName>
</protein>
<accession>A0A1B7K609</accession>
<dbReference type="GO" id="GO:0005525">
    <property type="term" value="F:GTP binding"/>
    <property type="evidence" value="ECO:0007669"/>
    <property type="project" value="UniProtKB-UniRule"/>
</dbReference>
<dbReference type="InterPro" id="IPR006074">
    <property type="entry name" value="GTP1-OBG_CS"/>
</dbReference>
<feature type="binding site" evidence="10">
    <location>
        <begin position="314"/>
        <end position="316"/>
    </location>
    <ligand>
        <name>GTP</name>
        <dbReference type="ChEBI" id="CHEBI:37565"/>
    </ligand>
</feature>
<evidence type="ECO:0000313" key="14">
    <source>
        <dbReference type="Proteomes" id="UP000078386"/>
    </source>
</evidence>
<dbReference type="NCBIfam" id="NF008955">
    <property type="entry name" value="PRK12297.1"/>
    <property type="match status" value="1"/>
</dbReference>
<keyword evidence="7 10" id="KW-0378">Hydrolase</keyword>
<dbReference type="InterPro" id="IPR027417">
    <property type="entry name" value="P-loop_NTPase"/>
</dbReference>
<reference evidence="13 14" key="1">
    <citation type="submission" date="2016-04" db="EMBL/GenBank/DDBJ databases">
        <title>ATOL: Assembling a taxonomically balanced genome-scale reconstruction of the evolutionary history of the Enterobacteriaceae.</title>
        <authorList>
            <person name="Plunkett G.III."/>
            <person name="Neeno-Eckwall E.C."/>
            <person name="Glasner J.D."/>
            <person name="Perna N.T."/>
        </authorList>
    </citation>
    <scope>NUCLEOTIDE SEQUENCE [LARGE SCALE GENOMIC DNA]</scope>
    <source>
        <strain evidence="13 14">ATCC 51603</strain>
    </source>
</reference>
<dbReference type="FunFam" id="3.40.50.300:FF:000185">
    <property type="entry name" value="GTPase Obg"/>
    <property type="match status" value="1"/>
</dbReference>
<evidence type="ECO:0000259" key="12">
    <source>
        <dbReference type="PROSITE" id="PS51883"/>
    </source>
</evidence>
<comment type="subunit">
    <text evidence="10">Monomer.</text>
</comment>
<feature type="binding site" evidence="10">
    <location>
        <begin position="283"/>
        <end position="286"/>
    </location>
    <ligand>
        <name>GTP</name>
        <dbReference type="ChEBI" id="CHEBI:37565"/>
    </ligand>
</feature>
<dbReference type="PANTHER" id="PTHR11702">
    <property type="entry name" value="DEVELOPMENTALLY REGULATED GTP-BINDING PROTEIN-RELATED"/>
    <property type="match status" value="1"/>
</dbReference>
<dbReference type="GO" id="GO:0005737">
    <property type="term" value="C:cytoplasm"/>
    <property type="evidence" value="ECO:0007669"/>
    <property type="project" value="UniProtKB-SubCell"/>
</dbReference>
<evidence type="ECO:0000256" key="10">
    <source>
        <dbReference type="HAMAP-Rule" id="MF_01454"/>
    </source>
</evidence>
<dbReference type="SUPFAM" id="SSF52540">
    <property type="entry name" value="P-loop containing nucleoside triphosphate hydrolases"/>
    <property type="match status" value="1"/>
</dbReference>
<dbReference type="PRINTS" id="PR00326">
    <property type="entry name" value="GTP1OBG"/>
</dbReference>
<keyword evidence="4 10" id="KW-0963">Cytoplasm</keyword>
<evidence type="ECO:0000259" key="11">
    <source>
        <dbReference type="PROSITE" id="PS51710"/>
    </source>
</evidence>
<dbReference type="PROSITE" id="PS51710">
    <property type="entry name" value="G_OBG"/>
    <property type="match status" value="1"/>
</dbReference>
<organism evidence="13 14">
    <name type="scientific">Kluyvera georgiana ATCC 51603</name>
    <dbReference type="NCBI Taxonomy" id="1354264"/>
    <lineage>
        <taxon>Bacteria</taxon>
        <taxon>Pseudomonadati</taxon>
        <taxon>Pseudomonadota</taxon>
        <taxon>Gammaproteobacteria</taxon>
        <taxon>Enterobacterales</taxon>
        <taxon>Enterobacteriaceae</taxon>
        <taxon>Kluyvera</taxon>
    </lineage>
</organism>
<dbReference type="Pfam" id="PF01018">
    <property type="entry name" value="GTP1_OBG"/>
    <property type="match status" value="1"/>
</dbReference>
<feature type="binding site" evidence="10">
    <location>
        <begin position="213"/>
        <end position="216"/>
    </location>
    <ligand>
        <name>GTP</name>
        <dbReference type="ChEBI" id="CHEBI:37565"/>
    </ligand>
</feature>
<sequence>MKFVDEATILVVAGDGGNGCVSFRREKYIPKGGPDGGDGGDGGDVWMEADENLNTLIDYRFEKSFRAERGQNGASRDCTGKRGKDVTIRVPVGTRVIDQGTGETMGDMTKHGQRLMVAKGGWHGLGNTRFKSSVNRTPRQKTMGTPGDKRDLQLELMLLADVGMLGMPNAGKSTFIRAVSAAKPKVADYPFTTLVPSLGVVRVDNEKSFVIADIPGLIEGASEGAGLGIRFLKHLERCRVLLHIIDIDPIDGSDPAENAKIIIGELEKYSEKLANKPRWLLFNKIDTMDKAEAEAKAKAIAEAMGWEDKYYLISAASQVGVKDLCWDVMNFIIENPIAQEEEAKQPEKVEFMWDDYHRQQLDEVAAEAEDEEWDDDWDEDDEEGVEFIYKR</sequence>
<comment type="function">
    <text evidence="10">An essential GTPase which binds GTP, GDP and possibly (p)ppGpp with moderate affinity, with high nucleotide exchange rates and a fairly low GTP hydrolysis rate. Plays a role in control of the cell cycle, stress response, ribosome biogenesis and in those bacteria that undergo differentiation, in morphogenesis control.</text>
</comment>
<evidence type="ECO:0000256" key="6">
    <source>
        <dbReference type="ARBA" id="ARBA00022741"/>
    </source>
</evidence>
<evidence type="ECO:0000313" key="13">
    <source>
        <dbReference type="EMBL" id="OAT55618.1"/>
    </source>
</evidence>
<keyword evidence="9 10" id="KW-0342">GTP-binding</keyword>
<dbReference type="NCBIfam" id="TIGR02729">
    <property type="entry name" value="Obg_CgtA"/>
    <property type="match status" value="1"/>
</dbReference>
<dbReference type="GO" id="GO:0003924">
    <property type="term" value="F:GTPase activity"/>
    <property type="evidence" value="ECO:0007669"/>
    <property type="project" value="UniProtKB-UniRule"/>
</dbReference>
<comment type="similarity">
    <text evidence="3 10">Belongs to the TRAFAC class OBG-HflX-like GTPase superfamily. OBG GTPase family.</text>
</comment>
<keyword evidence="6 10" id="KW-0547">Nucleotide-binding</keyword>
<feature type="binding site" evidence="10">
    <location>
        <begin position="166"/>
        <end position="173"/>
    </location>
    <ligand>
        <name>GTP</name>
        <dbReference type="ChEBI" id="CHEBI:37565"/>
    </ligand>
</feature>
<dbReference type="GO" id="GO:0042254">
    <property type="term" value="P:ribosome biogenesis"/>
    <property type="evidence" value="ECO:0007669"/>
    <property type="project" value="UniProtKB-UniRule"/>
</dbReference>
<dbReference type="Proteomes" id="UP000078386">
    <property type="component" value="Unassembled WGS sequence"/>
</dbReference>
<dbReference type="EC" id="3.6.5.-" evidence="10"/>
<gene>
    <name evidence="10" type="primary">obg</name>
    <name evidence="13" type="ORF">M989_00637</name>
</gene>
<feature type="domain" description="OBG-type G" evidence="11">
    <location>
        <begin position="160"/>
        <end position="333"/>
    </location>
</feature>
<dbReference type="InterPro" id="IPR036726">
    <property type="entry name" value="GTP1_OBG_dom_sf"/>
</dbReference>
<dbReference type="SUPFAM" id="SSF82051">
    <property type="entry name" value="Obg GTP-binding protein N-terminal domain"/>
    <property type="match status" value="1"/>
</dbReference>
<keyword evidence="14" id="KW-1185">Reference proteome</keyword>
<name>A0A1B7K609_9ENTR</name>
<dbReference type="InterPro" id="IPR031167">
    <property type="entry name" value="G_OBG"/>
</dbReference>
<evidence type="ECO:0000256" key="1">
    <source>
        <dbReference type="ARBA" id="ARBA00001946"/>
    </source>
</evidence>
<dbReference type="GO" id="GO:0043022">
    <property type="term" value="F:ribosome binding"/>
    <property type="evidence" value="ECO:0007669"/>
    <property type="project" value="UniProtKB-ARBA"/>
</dbReference>
<dbReference type="Pfam" id="PF01926">
    <property type="entry name" value="MMR_HSR1"/>
    <property type="match status" value="1"/>
</dbReference>
<evidence type="ECO:0000256" key="3">
    <source>
        <dbReference type="ARBA" id="ARBA00007699"/>
    </source>
</evidence>
<dbReference type="GO" id="GO:0019003">
    <property type="term" value="F:GDP binding"/>
    <property type="evidence" value="ECO:0007669"/>
    <property type="project" value="UniProtKB-ARBA"/>
</dbReference>
<dbReference type="Gene3D" id="2.70.210.12">
    <property type="entry name" value="GTP1/OBG domain"/>
    <property type="match status" value="1"/>
</dbReference>
<evidence type="ECO:0000256" key="8">
    <source>
        <dbReference type="ARBA" id="ARBA00022842"/>
    </source>
</evidence>
<proteinExistence type="inferred from homology"/>
<evidence type="ECO:0000256" key="5">
    <source>
        <dbReference type="ARBA" id="ARBA00022723"/>
    </source>
</evidence>
<dbReference type="CDD" id="cd01898">
    <property type="entry name" value="Obg"/>
    <property type="match status" value="1"/>
</dbReference>
<dbReference type="PIRSF" id="PIRSF002401">
    <property type="entry name" value="GTP_bd_Obg/CgtA"/>
    <property type="match status" value="1"/>
</dbReference>
<keyword evidence="5 10" id="KW-0479">Metal-binding</keyword>
<dbReference type="GO" id="GO:0000287">
    <property type="term" value="F:magnesium ion binding"/>
    <property type="evidence" value="ECO:0007669"/>
    <property type="project" value="InterPro"/>
</dbReference>
<dbReference type="PROSITE" id="PS00905">
    <property type="entry name" value="GTP1_OBG"/>
    <property type="match status" value="1"/>
</dbReference>
<comment type="caution">
    <text evidence="13">The sequence shown here is derived from an EMBL/GenBank/DDBJ whole genome shotgun (WGS) entry which is preliminary data.</text>
</comment>
<dbReference type="PROSITE" id="PS51883">
    <property type="entry name" value="OBG"/>
    <property type="match status" value="1"/>
</dbReference>
<dbReference type="FunFam" id="2.70.210.12:FF:000001">
    <property type="entry name" value="GTPase Obg"/>
    <property type="match status" value="1"/>
</dbReference>
<dbReference type="PATRIC" id="fig|1354264.4.peg.664"/>
<keyword evidence="8 10" id="KW-0460">Magnesium</keyword>
<evidence type="ECO:0000256" key="9">
    <source>
        <dbReference type="ARBA" id="ARBA00023134"/>
    </source>
</evidence>
<dbReference type="InterPro" id="IPR045086">
    <property type="entry name" value="OBG_GTPase"/>
</dbReference>
<dbReference type="PANTHER" id="PTHR11702:SF31">
    <property type="entry name" value="MITOCHONDRIAL RIBOSOME-ASSOCIATED GTPASE 2"/>
    <property type="match status" value="1"/>
</dbReference>
<comment type="subcellular location">
    <subcellularLocation>
        <location evidence="2 10">Cytoplasm</location>
    </subcellularLocation>
</comment>